<dbReference type="AlphaFoldDB" id="W8YTH9"/>
<dbReference type="HOGENOM" id="CLU_2647109_0_0_9"/>
<name>W8YTH9_BACTU</name>
<reference evidence="1" key="2">
    <citation type="submission" date="2014-01" db="EMBL/GenBank/DDBJ databases">
        <authorList>
            <person name="Aslett M."/>
        </authorList>
    </citation>
    <scope>NUCLEOTIDE SEQUENCE [LARGE SCALE GENOMIC DNA]</scope>
    <source>
        <strain evidence="1">DB27</strain>
    </source>
</reference>
<dbReference type="Proteomes" id="UP000030682">
    <property type="component" value="Unassembled WGS sequence"/>
</dbReference>
<sequence>MAPQVGIEPTTDRLTADSSTAELLRNNIAWQRPTLTGTRSQLPSALESLTSVFGMGTGVTSLPSLPDIILLRQSLL</sequence>
<reference evidence="1" key="1">
    <citation type="submission" date="2014-01" db="EMBL/GenBank/DDBJ databases">
        <title>Draft genome sequence of highly nematicidal Bacillus thuringiensis DB27.</title>
        <authorList>
            <person name="Iatsenko I."/>
            <person name="Pickard D."/>
            <person name="Corton C."/>
            <person name="Dougan G."/>
            <person name="Sommer R.J."/>
        </authorList>
    </citation>
    <scope>NUCLEOTIDE SEQUENCE [LARGE SCALE GENOMIC DNA]</scope>
    <source>
        <strain evidence="1">DB27</strain>
    </source>
</reference>
<proteinExistence type="predicted"/>
<evidence type="ECO:0000313" key="1">
    <source>
        <dbReference type="EMBL" id="CDN33930.1"/>
    </source>
</evidence>
<dbReference type="EMBL" id="HG810016">
    <property type="protein sequence ID" value="CDN33930.1"/>
    <property type="molecule type" value="Genomic_DNA"/>
</dbReference>
<gene>
    <name evidence="1" type="ORF">BTDB27_000272</name>
</gene>
<accession>W8YTH9</accession>
<organism evidence="1">
    <name type="scientific">Bacillus thuringiensis DB27</name>
    <dbReference type="NCBI Taxonomy" id="1431339"/>
    <lineage>
        <taxon>Bacteria</taxon>
        <taxon>Bacillati</taxon>
        <taxon>Bacillota</taxon>
        <taxon>Bacilli</taxon>
        <taxon>Bacillales</taxon>
        <taxon>Bacillaceae</taxon>
        <taxon>Bacillus</taxon>
        <taxon>Bacillus cereus group</taxon>
    </lineage>
</organism>
<protein>
    <submittedName>
        <fullName evidence="1">Uncharacterized protein</fullName>
    </submittedName>
</protein>